<dbReference type="Proteomes" id="UP000301870">
    <property type="component" value="Chromosome 18"/>
</dbReference>
<keyword evidence="4" id="KW-1185">Reference proteome</keyword>
<evidence type="ECO:0000313" key="5">
    <source>
        <dbReference type="RefSeq" id="XP_022823346.1"/>
    </source>
</evidence>
<accession>A0A9J7IQ76</accession>
<dbReference type="OrthoDB" id="118105at2759"/>
<dbReference type="PANTHER" id="PTHR46599:SF3">
    <property type="entry name" value="PIGGYBAC TRANSPOSABLE ELEMENT-DERIVED PROTEIN 4"/>
    <property type="match status" value="1"/>
</dbReference>
<dbReference type="PANTHER" id="PTHR46599">
    <property type="entry name" value="PIGGYBAC TRANSPOSABLE ELEMENT-DERIVED PROTEIN 4"/>
    <property type="match status" value="1"/>
</dbReference>
<sequence>MDAQTPCSSFGKQRRKRRLVFVSSPDTSENEETATTLTRSKYTSRTEILENEESASSSLPHTFRRKNTVIQDSAVTEILEHIDSDFSASSSDNYQPGSTGSSSSDSENTAIEDDQAECSTAEDEQPQSSAPLQVEQDLASLNAPGLYQGQRGRDRPSVPWSTINEGMKTFDFTENVGLKVPISSESKPIDFVSLFLDDEFLTYIVQETNKHAVDVLAKPGVRLKSRITDWKDTNVAEMKVFLGLILHMGIIRLNRLTDYWKTDRLLNIPIFRQYMSRNRFLLLFRCLHFSNSSTGGLNKVEELIERFNNKMEYLICAQKELSLDESMILYRGRLFFRQYIKNKRHKYGMKLYMLTEPDGLVLRLHLYGGSADITSGKGHTEKVALHLLKDFLEKGHSIYMDNFYNGYNLAAKLLSHKTFCTGTLRKKRECNPDIVSSKMKKGENKSVFHNGIHIGCYRDKRYIPYISTEHDDEMITNRFSGKRLNMYDFRMSLINELLPPKVSSVSTGSLVPTRLERVHKLTKIENKTEETKKDAPGHVRKTNRIKRKVCRQCTAVKKIRKQTRYHCVLCPEQPGLCDQECFDAYHASLN</sequence>
<dbReference type="GeneID" id="111354239"/>
<proteinExistence type="predicted"/>
<dbReference type="Pfam" id="PF13843">
    <property type="entry name" value="DDE_Tnp_1_7"/>
    <property type="match status" value="1"/>
</dbReference>
<feature type="domain" description="PiggyBac transposable element-derived protein 4 C-terminal zinc-finger" evidence="2">
    <location>
        <begin position="536"/>
        <end position="586"/>
    </location>
</feature>
<feature type="compositionally biased region" description="Polar residues" evidence="1">
    <location>
        <begin position="86"/>
        <end position="96"/>
    </location>
</feature>
<dbReference type="RefSeq" id="XP_022823346.1">
    <property type="nucleotide sequence ID" value="XM_022967578.1"/>
</dbReference>
<feature type="compositionally biased region" description="Polar residues" evidence="1">
    <location>
        <begin position="1"/>
        <end position="11"/>
    </location>
</feature>
<feature type="domain" description="PiggyBac transposable element-derived protein" evidence="3">
    <location>
        <begin position="188"/>
        <end position="476"/>
    </location>
</feature>
<gene>
    <name evidence="5" type="primary">LOC111354239</name>
</gene>
<name>A0A9J7IQ76_SPOLT</name>
<feature type="region of interest" description="Disordered" evidence="1">
    <location>
        <begin position="1"/>
        <end position="62"/>
    </location>
</feature>
<evidence type="ECO:0000259" key="2">
    <source>
        <dbReference type="Pfam" id="PF13842"/>
    </source>
</evidence>
<feature type="region of interest" description="Disordered" evidence="1">
    <location>
        <begin position="86"/>
        <end position="132"/>
    </location>
</feature>
<evidence type="ECO:0000259" key="3">
    <source>
        <dbReference type="Pfam" id="PF13843"/>
    </source>
</evidence>
<dbReference type="KEGG" id="sliu:111354239"/>
<dbReference type="InterPro" id="IPR029526">
    <property type="entry name" value="PGBD"/>
</dbReference>
<dbReference type="InterPro" id="IPR032718">
    <property type="entry name" value="PGBD4_Znf_C"/>
</dbReference>
<reference evidence="5" key="1">
    <citation type="submission" date="2025-08" db="UniProtKB">
        <authorList>
            <consortium name="RefSeq"/>
        </authorList>
    </citation>
    <scope>IDENTIFICATION</scope>
    <source>
        <strain evidence="5">Ishihara</strain>
        <tissue evidence="5">Whole body</tissue>
    </source>
</reference>
<dbReference type="AlphaFoldDB" id="A0A9J7IQ76"/>
<feature type="compositionally biased region" description="Acidic residues" evidence="1">
    <location>
        <begin position="110"/>
        <end position="125"/>
    </location>
</feature>
<protein>
    <submittedName>
        <fullName evidence="5">PiggyBac transposable element-derived protein 4-like</fullName>
    </submittedName>
</protein>
<evidence type="ECO:0000313" key="4">
    <source>
        <dbReference type="Proteomes" id="UP000301870"/>
    </source>
</evidence>
<dbReference type="Pfam" id="PF13842">
    <property type="entry name" value="zf-Tnp_2"/>
    <property type="match status" value="1"/>
</dbReference>
<feature type="compositionally biased region" description="Polar residues" evidence="1">
    <location>
        <begin position="33"/>
        <end position="46"/>
    </location>
</feature>
<organism evidence="4 5">
    <name type="scientific">Spodoptera litura</name>
    <name type="common">Asian cotton leafworm</name>
    <dbReference type="NCBI Taxonomy" id="69820"/>
    <lineage>
        <taxon>Eukaryota</taxon>
        <taxon>Metazoa</taxon>
        <taxon>Ecdysozoa</taxon>
        <taxon>Arthropoda</taxon>
        <taxon>Hexapoda</taxon>
        <taxon>Insecta</taxon>
        <taxon>Pterygota</taxon>
        <taxon>Neoptera</taxon>
        <taxon>Endopterygota</taxon>
        <taxon>Lepidoptera</taxon>
        <taxon>Glossata</taxon>
        <taxon>Ditrysia</taxon>
        <taxon>Noctuoidea</taxon>
        <taxon>Noctuidae</taxon>
        <taxon>Amphipyrinae</taxon>
        <taxon>Spodoptera</taxon>
    </lineage>
</organism>
<feature type="compositionally biased region" description="Low complexity" evidence="1">
    <location>
        <begin position="97"/>
        <end position="106"/>
    </location>
</feature>
<evidence type="ECO:0000256" key="1">
    <source>
        <dbReference type="SAM" id="MobiDB-lite"/>
    </source>
</evidence>